<dbReference type="Gene3D" id="3.40.50.720">
    <property type="entry name" value="NAD(P)-binding Rossmann-like Domain"/>
    <property type="match status" value="1"/>
</dbReference>
<proteinExistence type="predicted"/>
<dbReference type="InterPro" id="IPR050177">
    <property type="entry name" value="Lipid_A_modif_metabolic_enz"/>
</dbReference>
<keyword evidence="2" id="KW-0413">Isomerase</keyword>
<organism evidence="2 3">
    <name type="scientific">Kibdelosporangium banguiense</name>
    <dbReference type="NCBI Taxonomy" id="1365924"/>
    <lineage>
        <taxon>Bacteria</taxon>
        <taxon>Bacillati</taxon>
        <taxon>Actinomycetota</taxon>
        <taxon>Actinomycetes</taxon>
        <taxon>Pseudonocardiales</taxon>
        <taxon>Pseudonocardiaceae</taxon>
        <taxon>Kibdelosporangium</taxon>
    </lineage>
</organism>
<evidence type="ECO:0000313" key="3">
    <source>
        <dbReference type="Proteomes" id="UP001519332"/>
    </source>
</evidence>
<keyword evidence="3" id="KW-1185">Reference proteome</keyword>
<dbReference type="Pfam" id="PF01370">
    <property type="entry name" value="Epimerase"/>
    <property type="match status" value="1"/>
</dbReference>
<name>A0ABS4TD26_9PSEU</name>
<dbReference type="PANTHER" id="PTHR43245:SF52">
    <property type="entry name" value="NAD-DEPENDENT EPIMERASE_DEHYDRATASE"/>
    <property type="match status" value="1"/>
</dbReference>
<accession>A0ABS4TD26</accession>
<dbReference type="EC" id="5.1.3.2" evidence="2"/>
<dbReference type="GO" id="GO:0003978">
    <property type="term" value="F:UDP-glucose 4-epimerase activity"/>
    <property type="evidence" value="ECO:0007669"/>
    <property type="project" value="UniProtKB-EC"/>
</dbReference>
<dbReference type="InterPro" id="IPR036291">
    <property type="entry name" value="NAD(P)-bd_dom_sf"/>
</dbReference>
<comment type="caution">
    <text evidence="2">The sequence shown here is derived from an EMBL/GenBank/DDBJ whole genome shotgun (WGS) entry which is preliminary data.</text>
</comment>
<dbReference type="PANTHER" id="PTHR43245">
    <property type="entry name" value="BIFUNCTIONAL POLYMYXIN RESISTANCE PROTEIN ARNA"/>
    <property type="match status" value="1"/>
</dbReference>
<dbReference type="EMBL" id="JAGINW010000001">
    <property type="protein sequence ID" value="MBP2322315.1"/>
    <property type="molecule type" value="Genomic_DNA"/>
</dbReference>
<gene>
    <name evidence="2" type="ORF">JOF56_002700</name>
</gene>
<evidence type="ECO:0000313" key="2">
    <source>
        <dbReference type="EMBL" id="MBP2322315.1"/>
    </source>
</evidence>
<dbReference type="Proteomes" id="UP001519332">
    <property type="component" value="Unassembled WGS sequence"/>
</dbReference>
<dbReference type="InterPro" id="IPR001509">
    <property type="entry name" value="Epimerase_deHydtase"/>
</dbReference>
<feature type="domain" description="NAD-dependent epimerase/dehydratase" evidence="1">
    <location>
        <begin position="6"/>
        <end position="236"/>
    </location>
</feature>
<dbReference type="RefSeq" id="WP_209637697.1">
    <property type="nucleotide sequence ID" value="NZ_JAGINW010000001.1"/>
</dbReference>
<evidence type="ECO:0000259" key="1">
    <source>
        <dbReference type="Pfam" id="PF01370"/>
    </source>
</evidence>
<sequence>MTPKVVLVTGAGGYVGAHLAARLAANPDIERVLGVDTAPPAKDLLKVMGRAEFVRADIRNPLIAKVISSARVDTVVHAATTASPPGPSRRTAIKEMNVIGTMQLLAACQRSPQVRKLVVKSSAAVYGAGARVPAVCTEDMAPKELATSGYAQDAVEVEGYVRGFARRRPDVPVTTMRLTNMIGPGVDTVLTRYFALPVVPTVLGFDARVQLLHPEDALAVLERATTADHPGVYNVGGDGVLTLSQAIRRAGRVAVPVPRVAIPAAARVLQNARGVDFSHDQIQFLNYGRVVDTTRLKRDFGFSPRWSTRQAFDDYVHGRGLRPVLDPARLAGLEKKLSLVRDDRRGS</sequence>
<reference evidence="2 3" key="1">
    <citation type="submission" date="2021-03" db="EMBL/GenBank/DDBJ databases">
        <title>Sequencing the genomes of 1000 actinobacteria strains.</title>
        <authorList>
            <person name="Klenk H.-P."/>
        </authorList>
    </citation>
    <scope>NUCLEOTIDE SEQUENCE [LARGE SCALE GENOMIC DNA]</scope>
    <source>
        <strain evidence="2 3">DSM 46670</strain>
    </source>
</reference>
<protein>
    <submittedName>
        <fullName evidence="2">UDP-glucose 4-epimerase</fullName>
        <ecNumber evidence="2">5.1.3.2</ecNumber>
    </submittedName>
</protein>
<dbReference type="SUPFAM" id="SSF51735">
    <property type="entry name" value="NAD(P)-binding Rossmann-fold domains"/>
    <property type="match status" value="1"/>
</dbReference>